<dbReference type="AlphaFoldDB" id="A0A9D3U6X1"/>
<evidence type="ECO:0000313" key="1">
    <source>
        <dbReference type="EMBL" id="KAH1030954.1"/>
    </source>
</evidence>
<proteinExistence type="predicted"/>
<feature type="non-terminal residue" evidence="1">
    <location>
        <position position="51"/>
    </location>
</feature>
<dbReference type="EMBL" id="JAIQCV010000013">
    <property type="protein sequence ID" value="KAH1030954.1"/>
    <property type="molecule type" value="Genomic_DNA"/>
</dbReference>
<sequence length="51" mass="5133">MLGRWSNVALGTLGNIGKAGMVESGGNAPGLGKDGMDGCGRLGIDGMVRVW</sequence>
<gene>
    <name evidence="1" type="ORF">J1N35_043128</name>
</gene>
<accession>A0A9D3U6X1</accession>
<keyword evidence="2" id="KW-1185">Reference proteome</keyword>
<dbReference type="OrthoDB" id="1000507at2759"/>
<name>A0A9D3U6X1_9ROSI</name>
<reference evidence="1 2" key="1">
    <citation type="journal article" date="2021" name="Plant Biotechnol. J.">
        <title>Multi-omics assisted identification of the key and species-specific regulatory components of drought-tolerant mechanisms in Gossypium stocksii.</title>
        <authorList>
            <person name="Yu D."/>
            <person name="Ke L."/>
            <person name="Zhang D."/>
            <person name="Wu Y."/>
            <person name="Sun Y."/>
            <person name="Mei J."/>
            <person name="Sun J."/>
            <person name="Sun Y."/>
        </authorList>
    </citation>
    <scope>NUCLEOTIDE SEQUENCE [LARGE SCALE GENOMIC DNA]</scope>
    <source>
        <strain evidence="2">cv. E1</strain>
        <tissue evidence="1">Leaf</tissue>
    </source>
</reference>
<organism evidence="1 2">
    <name type="scientific">Gossypium stocksii</name>
    <dbReference type="NCBI Taxonomy" id="47602"/>
    <lineage>
        <taxon>Eukaryota</taxon>
        <taxon>Viridiplantae</taxon>
        <taxon>Streptophyta</taxon>
        <taxon>Embryophyta</taxon>
        <taxon>Tracheophyta</taxon>
        <taxon>Spermatophyta</taxon>
        <taxon>Magnoliopsida</taxon>
        <taxon>eudicotyledons</taxon>
        <taxon>Gunneridae</taxon>
        <taxon>Pentapetalae</taxon>
        <taxon>rosids</taxon>
        <taxon>malvids</taxon>
        <taxon>Malvales</taxon>
        <taxon>Malvaceae</taxon>
        <taxon>Malvoideae</taxon>
        <taxon>Gossypium</taxon>
    </lineage>
</organism>
<dbReference type="Proteomes" id="UP000828251">
    <property type="component" value="Unassembled WGS sequence"/>
</dbReference>
<evidence type="ECO:0000313" key="2">
    <source>
        <dbReference type="Proteomes" id="UP000828251"/>
    </source>
</evidence>
<protein>
    <submittedName>
        <fullName evidence="1">Uncharacterized protein</fullName>
    </submittedName>
</protein>
<comment type="caution">
    <text evidence="1">The sequence shown here is derived from an EMBL/GenBank/DDBJ whole genome shotgun (WGS) entry which is preliminary data.</text>
</comment>